<feature type="region of interest" description="Disordered" evidence="1">
    <location>
        <begin position="21"/>
        <end position="43"/>
    </location>
</feature>
<reference evidence="3" key="1">
    <citation type="submission" date="2015-04" db="UniProtKB">
        <authorList>
            <consortium name="EnsemblPlants"/>
        </authorList>
    </citation>
    <scope>IDENTIFICATION</scope>
    <source>
        <strain evidence="3">SL10</strain>
    </source>
</reference>
<evidence type="ECO:0000313" key="4">
    <source>
        <dbReference type="Proteomes" id="UP000006591"/>
    </source>
</evidence>
<sequence length="204" mass="21778">METPKSFSRSSFPLRCLIRAAPPGQEGMRSRTAGSESGVAASADSPKQLLFPAVEEELAALSFCVEVYLDMRRRMLLPSSGCAPARAARSLAAAARSHPPLDATPPEPEPEPDGVCDSMSRGSGDELDDMICSSPDRTWEPSRVVTGNAIGIVAATVTAPVVVVAGVGGVTFHRCISQSSRRSPRRKRRWRTPTCPGQYSQIPV</sequence>
<keyword evidence="4" id="KW-1185">Reference proteome</keyword>
<reference evidence="3" key="2">
    <citation type="submission" date="2018-04" db="EMBL/GenBank/DDBJ databases">
        <title>OnivRS2 (Oryza nivara Reference Sequence Version 2).</title>
        <authorList>
            <person name="Zhang J."/>
            <person name="Kudrna D."/>
            <person name="Lee S."/>
            <person name="Talag J."/>
            <person name="Rajasekar S."/>
            <person name="Welchert J."/>
            <person name="Hsing Y.-I."/>
            <person name="Wing R.A."/>
        </authorList>
    </citation>
    <scope>NUCLEOTIDE SEQUENCE [LARGE SCALE GENOMIC DNA]</scope>
    <source>
        <strain evidence="3">SL10</strain>
    </source>
</reference>
<feature type="transmembrane region" description="Helical" evidence="2">
    <location>
        <begin position="149"/>
        <end position="172"/>
    </location>
</feature>
<keyword evidence="2" id="KW-1133">Transmembrane helix</keyword>
<keyword evidence="2" id="KW-0472">Membrane</keyword>
<evidence type="ECO:0000256" key="2">
    <source>
        <dbReference type="SAM" id="Phobius"/>
    </source>
</evidence>
<feature type="region of interest" description="Disordered" evidence="1">
    <location>
        <begin position="179"/>
        <end position="204"/>
    </location>
</feature>
<accession>A0A0E0GRE0</accession>
<feature type="compositionally biased region" description="Basic residues" evidence="1">
    <location>
        <begin position="182"/>
        <end position="191"/>
    </location>
</feature>
<evidence type="ECO:0000313" key="3">
    <source>
        <dbReference type="EnsemblPlants" id="ONIVA03G29560.1"/>
    </source>
</evidence>
<name>A0A0E0GRE0_ORYNI</name>
<protein>
    <submittedName>
        <fullName evidence="3">Uncharacterized protein</fullName>
    </submittedName>
</protein>
<feature type="compositionally biased region" description="Polar residues" evidence="1">
    <location>
        <begin position="195"/>
        <end position="204"/>
    </location>
</feature>
<dbReference type="eggNOG" id="ENOG502R6V4">
    <property type="taxonomic scope" value="Eukaryota"/>
</dbReference>
<dbReference type="OMA" id="ELDDMIC"/>
<dbReference type="EnsemblPlants" id="ONIVA03G29560.1">
    <property type="protein sequence ID" value="ONIVA03G29560.1"/>
    <property type="gene ID" value="ONIVA03G29560"/>
</dbReference>
<keyword evidence="2" id="KW-0812">Transmembrane</keyword>
<feature type="region of interest" description="Disordered" evidence="1">
    <location>
        <begin position="93"/>
        <end position="127"/>
    </location>
</feature>
<dbReference type="Proteomes" id="UP000006591">
    <property type="component" value="Chromosome 3"/>
</dbReference>
<organism evidence="3">
    <name type="scientific">Oryza nivara</name>
    <name type="common">Indian wild rice</name>
    <name type="synonym">Oryza sativa f. spontanea</name>
    <dbReference type="NCBI Taxonomy" id="4536"/>
    <lineage>
        <taxon>Eukaryota</taxon>
        <taxon>Viridiplantae</taxon>
        <taxon>Streptophyta</taxon>
        <taxon>Embryophyta</taxon>
        <taxon>Tracheophyta</taxon>
        <taxon>Spermatophyta</taxon>
        <taxon>Magnoliopsida</taxon>
        <taxon>Liliopsida</taxon>
        <taxon>Poales</taxon>
        <taxon>Poaceae</taxon>
        <taxon>BOP clade</taxon>
        <taxon>Oryzoideae</taxon>
        <taxon>Oryzeae</taxon>
        <taxon>Oryzinae</taxon>
        <taxon>Oryza</taxon>
    </lineage>
</organism>
<dbReference type="Gramene" id="ONIVA03G29560.1">
    <property type="protein sequence ID" value="ONIVA03G29560.1"/>
    <property type="gene ID" value="ONIVA03G29560"/>
</dbReference>
<dbReference type="HOGENOM" id="CLU_1362455_0_0_1"/>
<evidence type="ECO:0000256" key="1">
    <source>
        <dbReference type="SAM" id="MobiDB-lite"/>
    </source>
</evidence>
<proteinExistence type="predicted"/>
<dbReference type="AlphaFoldDB" id="A0A0E0GRE0"/>